<dbReference type="PRINTS" id="PR01047">
    <property type="entry name" value="TRNASYNTHTHR"/>
</dbReference>
<evidence type="ECO:0000256" key="11">
    <source>
        <dbReference type="ARBA" id="ARBA00022917"/>
    </source>
</evidence>
<dbReference type="CDD" id="cd00085">
    <property type="entry name" value="HNHc"/>
    <property type="match status" value="1"/>
</dbReference>
<dbReference type="InterPro" id="IPR018163">
    <property type="entry name" value="Thr/Ala-tRNA-synth_IIc_edit"/>
</dbReference>
<dbReference type="CDD" id="cd00771">
    <property type="entry name" value="ThrRS_core"/>
    <property type="match status" value="1"/>
</dbReference>
<dbReference type="SUPFAM" id="SSF55186">
    <property type="entry name" value="ThrRS/AlaRS common domain"/>
    <property type="match status" value="1"/>
</dbReference>
<evidence type="ECO:0000256" key="1">
    <source>
        <dbReference type="ARBA" id="ARBA00004496"/>
    </source>
</evidence>
<dbReference type="InterPro" id="IPR002320">
    <property type="entry name" value="Thr-tRNA-ligase_IIa"/>
</dbReference>
<proteinExistence type="inferred from homology"/>
<dbReference type="FunFam" id="3.30.930.10:FF:000019">
    <property type="entry name" value="Threonine--tRNA ligase"/>
    <property type="match status" value="1"/>
</dbReference>
<dbReference type="SUPFAM" id="SSF52954">
    <property type="entry name" value="Class II aaRS ABD-related"/>
    <property type="match status" value="1"/>
</dbReference>
<dbReference type="InterPro" id="IPR004154">
    <property type="entry name" value="Anticodon-bd"/>
</dbReference>
<comment type="subcellular location">
    <subcellularLocation>
        <location evidence="1 14">Cytoplasm</location>
    </subcellularLocation>
</comment>
<keyword evidence="11 14" id="KW-0648">Protein biosynthesis</keyword>
<dbReference type="GO" id="GO:0005737">
    <property type="term" value="C:cytoplasm"/>
    <property type="evidence" value="ECO:0007669"/>
    <property type="project" value="UniProtKB-SubCell"/>
</dbReference>
<dbReference type="Gene3D" id="3.30.930.10">
    <property type="entry name" value="Bira Bifunctional Protein, Domain 2"/>
    <property type="match status" value="1"/>
</dbReference>
<reference evidence="17 18" key="1">
    <citation type="submission" date="2019-10" db="EMBL/GenBank/DDBJ databases">
        <title>Georgenia wutianyii sp. nov. and Georgenia yuyongxinii sp. nov. isolated from plateau pika (Ochotona curzoniae) in the Qinghai-Tibet plateau of China.</title>
        <authorList>
            <person name="Tian Z."/>
        </authorList>
    </citation>
    <scope>NUCLEOTIDE SEQUENCE [LARGE SCALE GENOMIC DNA]</scope>
    <source>
        <strain evidence="17 18">JCM 19765</strain>
    </source>
</reference>
<evidence type="ECO:0000256" key="14">
    <source>
        <dbReference type="HAMAP-Rule" id="MF_00184"/>
    </source>
</evidence>
<comment type="similarity">
    <text evidence="2 14">Belongs to the class-II aminoacyl-tRNA synthetase family.</text>
</comment>
<feature type="domain" description="Aminoacyl-transfer RNA synthetases class-II family profile" evidence="16">
    <location>
        <begin position="655"/>
        <end position="936"/>
    </location>
</feature>
<evidence type="ECO:0000256" key="5">
    <source>
        <dbReference type="ARBA" id="ARBA00022598"/>
    </source>
</evidence>
<dbReference type="Gene3D" id="1.10.30.50">
    <property type="match status" value="1"/>
</dbReference>
<dbReference type="GO" id="GO:0008270">
    <property type="term" value="F:zinc ion binding"/>
    <property type="evidence" value="ECO:0007669"/>
    <property type="project" value="InterPro"/>
</dbReference>
<evidence type="ECO:0000256" key="9">
    <source>
        <dbReference type="ARBA" id="ARBA00022840"/>
    </source>
</evidence>
<dbReference type="FunFam" id="3.30.54.20:FF:000003">
    <property type="entry name" value="Threonine--tRNA ligase"/>
    <property type="match status" value="1"/>
</dbReference>
<feature type="binding site" evidence="14">
    <location>
        <position position="786"/>
    </location>
    <ligand>
        <name>Zn(2+)</name>
        <dbReference type="ChEBI" id="CHEBI:29105"/>
        <note>catalytic</note>
    </ligand>
</feature>
<dbReference type="InterPro" id="IPR033728">
    <property type="entry name" value="ThrRS_core"/>
</dbReference>
<keyword evidence="12 14" id="KW-0030">Aminoacyl-tRNA synthetase</keyword>
<dbReference type="InterPro" id="IPR047246">
    <property type="entry name" value="ThrRS_anticodon"/>
</dbReference>
<evidence type="ECO:0000259" key="16">
    <source>
        <dbReference type="PROSITE" id="PS50862"/>
    </source>
</evidence>
<dbReference type="Gene3D" id="3.40.50.800">
    <property type="entry name" value="Anticodon-binding domain"/>
    <property type="match status" value="1"/>
</dbReference>
<feature type="binding site" evidence="14">
    <location>
        <position position="735"/>
    </location>
    <ligand>
        <name>Zn(2+)</name>
        <dbReference type="ChEBI" id="CHEBI:29105"/>
        <note>catalytic</note>
    </ligand>
</feature>
<dbReference type="Pfam" id="PF00587">
    <property type="entry name" value="tRNA-synt_2b"/>
    <property type="match status" value="1"/>
</dbReference>
<dbReference type="PANTHER" id="PTHR11451:SF44">
    <property type="entry name" value="THREONINE--TRNA LIGASE, CHLOROPLASTIC_MITOCHONDRIAL 2"/>
    <property type="match status" value="1"/>
</dbReference>
<dbReference type="AlphaFoldDB" id="A0A6N7EKY7"/>
<evidence type="ECO:0000256" key="12">
    <source>
        <dbReference type="ARBA" id="ARBA00023146"/>
    </source>
</evidence>
<dbReference type="Pfam" id="PF01844">
    <property type="entry name" value="HNH"/>
    <property type="match status" value="1"/>
</dbReference>
<dbReference type="GO" id="GO:0005524">
    <property type="term" value="F:ATP binding"/>
    <property type="evidence" value="ECO:0007669"/>
    <property type="project" value="UniProtKB-UniRule"/>
</dbReference>
<dbReference type="OrthoDB" id="9802304at2"/>
<evidence type="ECO:0000256" key="7">
    <source>
        <dbReference type="ARBA" id="ARBA00022741"/>
    </source>
</evidence>
<comment type="subunit">
    <text evidence="14">Homodimer.</text>
</comment>
<dbReference type="NCBIfam" id="TIGR00418">
    <property type="entry name" value="thrS"/>
    <property type="match status" value="1"/>
</dbReference>
<dbReference type="Pfam" id="PF07973">
    <property type="entry name" value="tRNA_SAD"/>
    <property type="match status" value="1"/>
</dbReference>
<evidence type="ECO:0000256" key="6">
    <source>
        <dbReference type="ARBA" id="ARBA00022723"/>
    </source>
</evidence>
<protein>
    <recommendedName>
        <fullName evidence="14">Threonine--tRNA ligase</fullName>
        <ecNumber evidence="14">6.1.1.3</ecNumber>
    </recommendedName>
    <alternativeName>
        <fullName evidence="14">Threonyl-tRNA synthetase</fullName>
        <shortName evidence="14">ThrRS</shortName>
    </alternativeName>
</protein>
<comment type="catalytic activity">
    <reaction evidence="13 14">
        <text>tRNA(Thr) + L-threonine + ATP = L-threonyl-tRNA(Thr) + AMP + diphosphate + H(+)</text>
        <dbReference type="Rhea" id="RHEA:24624"/>
        <dbReference type="Rhea" id="RHEA-COMP:9670"/>
        <dbReference type="Rhea" id="RHEA-COMP:9704"/>
        <dbReference type="ChEBI" id="CHEBI:15378"/>
        <dbReference type="ChEBI" id="CHEBI:30616"/>
        <dbReference type="ChEBI" id="CHEBI:33019"/>
        <dbReference type="ChEBI" id="CHEBI:57926"/>
        <dbReference type="ChEBI" id="CHEBI:78442"/>
        <dbReference type="ChEBI" id="CHEBI:78534"/>
        <dbReference type="ChEBI" id="CHEBI:456215"/>
        <dbReference type="EC" id="6.1.1.3"/>
    </reaction>
</comment>
<name>A0A6N7EKY7_9MICO</name>
<dbReference type="Gene3D" id="3.30.980.10">
    <property type="entry name" value="Threonyl-trna Synthetase, Chain A, domain 2"/>
    <property type="match status" value="1"/>
</dbReference>
<feature type="region of interest" description="Disordered" evidence="15">
    <location>
        <begin position="313"/>
        <end position="363"/>
    </location>
</feature>
<dbReference type="EMBL" id="WHPC01000047">
    <property type="protein sequence ID" value="MPV37748.1"/>
    <property type="molecule type" value="Genomic_DNA"/>
</dbReference>
<keyword evidence="5 14" id="KW-0436">Ligase</keyword>
<dbReference type="Proteomes" id="UP000437709">
    <property type="component" value="Unassembled WGS sequence"/>
</dbReference>
<dbReference type="Gene3D" id="3.30.54.20">
    <property type="match status" value="1"/>
</dbReference>
<keyword evidence="7 14" id="KW-0547">Nucleotide-binding</keyword>
<sequence>MVPPWWPFLQTGQPMRCGSPATTHTQIKVTVPLNVLLAGQNADRAGTGDGSSGDASSASDGRKCTTDGTSTADHTGADDSGNARNGHSCTCGATSSNGNGNGTGESGSGCGGLVDGRDRGDDPTTATEPLDDPLPEVAVLHGYGPITGDVARALAAGGTWRRLITDPVTGTVLDHGRTRYRPPEDLQEHVRLRDTTCVLPGCSVPAQRCQIDHTIPWSQGGHTADTNHGPLCTRDHTLKTIGAFTVVQPQPGIFEWTTPTGHVYRRETDGTITMLPARRTPPTTHGSLSMRLRTAPRLRFRAAPTRRRAARTPPLLTGAPTIPGRAATPRKATRHRSDRLAPTPRSWPGSRVGTIDRSCPRPQGASVTIDHFLTIDGVERTVTGRTTGTEHYADRRDVVALAVDGELKDLETDLTDLPAGAKVEPVTIDSPAGLSILRHSAAHVLAQAVQQVNPDAKLGIGPPITDGFYYDFDVETPFTPEDLKALEKAMGRIVKEGQTFRRRVVTEDEARAELADEPYKLELIGLKGPGGSAEGEVAEGASVEVGGGELTIYDNVRRGGEVAWKDLCRGPHLPSTKLLGNGFTLMRSAAAYWRGSEKNPQLQRVYGTAWPTKDELKAYTERLAEAERRDHRRLGSELDLFSFPDEIGSGLPVFHPKGAMIRMEMEEYSRRRHVEAGYSFVNTPHITKAQLFETSKHLEWYADGMYPPMHLDEVRDPEGNITKQGQDYYLKPMNCPMHNLVFNSRGRSYRELPLRLFEFGHVYRYEKSGVVHGLTRARGFTQDDAHIYCTREQMKDELAGLLGFVLDLLKDYGLEEFYLELSTRDPEKSVGDEATWDEATRTLEEVATASGLELVPDPGGAAFYGPKISVQAKDAIGRTWQLSTIQLDFFEPELFELEYTAPDGSRQRPVMIHRALFGSIERFFGVLLEHYAGAFPAWLSPVQVVGVPVADVFDDYLAGVLDQLRARGVRVELDTSDDRFGKKIRNAAKEKVPFVLIAGGEDVEAGAVSFRYRDGSQRNGVPVAEAVEEIVAKIAAREQV</sequence>
<feature type="compositionally biased region" description="Gly residues" evidence="15">
    <location>
        <begin position="99"/>
        <end position="114"/>
    </location>
</feature>
<evidence type="ECO:0000256" key="2">
    <source>
        <dbReference type="ARBA" id="ARBA00008226"/>
    </source>
</evidence>
<dbReference type="SMART" id="SM00863">
    <property type="entry name" value="tRNA_SAD"/>
    <property type="match status" value="1"/>
</dbReference>
<dbReference type="PROSITE" id="PS50862">
    <property type="entry name" value="AA_TRNA_LIGASE_II"/>
    <property type="match status" value="1"/>
</dbReference>
<dbReference type="GO" id="GO:0006435">
    <property type="term" value="P:threonyl-tRNA aminoacylation"/>
    <property type="evidence" value="ECO:0007669"/>
    <property type="project" value="UniProtKB-UniRule"/>
</dbReference>
<organism evidence="17 18">
    <name type="scientific">Georgenia subflava</name>
    <dbReference type="NCBI Taxonomy" id="1622177"/>
    <lineage>
        <taxon>Bacteria</taxon>
        <taxon>Bacillati</taxon>
        <taxon>Actinomycetota</taxon>
        <taxon>Actinomycetes</taxon>
        <taxon>Micrococcales</taxon>
        <taxon>Bogoriellaceae</taxon>
        <taxon>Georgenia</taxon>
    </lineage>
</organism>
<keyword evidence="10 14" id="KW-0694">RNA-binding</keyword>
<evidence type="ECO:0000256" key="10">
    <source>
        <dbReference type="ARBA" id="ARBA00022884"/>
    </source>
</evidence>
<dbReference type="PANTHER" id="PTHR11451">
    <property type="entry name" value="THREONINE-TRNA LIGASE"/>
    <property type="match status" value="1"/>
</dbReference>
<accession>A0A6N7EKY7</accession>
<feature type="region of interest" description="Disordered" evidence="15">
    <location>
        <begin position="42"/>
        <end position="132"/>
    </location>
</feature>
<dbReference type="InterPro" id="IPR002711">
    <property type="entry name" value="HNH"/>
</dbReference>
<evidence type="ECO:0000256" key="3">
    <source>
        <dbReference type="ARBA" id="ARBA00022490"/>
    </source>
</evidence>
<dbReference type="InterPro" id="IPR002314">
    <property type="entry name" value="aa-tRNA-synt_IIb"/>
</dbReference>
<dbReference type="GO" id="GO:0004829">
    <property type="term" value="F:threonine-tRNA ligase activity"/>
    <property type="evidence" value="ECO:0007669"/>
    <property type="project" value="UniProtKB-UniRule"/>
</dbReference>
<feature type="binding site" evidence="14">
    <location>
        <position position="913"/>
    </location>
    <ligand>
        <name>Zn(2+)</name>
        <dbReference type="ChEBI" id="CHEBI:29105"/>
        <note>catalytic</note>
    </ligand>
</feature>
<comment type="caution">
    <text evidence="17">The sequence shown here is derived from an EMBL/GenBank/DDBJ whole genome shotgun (WGS) entry which is preliminary data.</text>
</comment>
<dbReference type="InterPro" id="IPR003615">
    <property type="entry name" value="HNH_nuc"/>
</dbReference>
<comment type="cofactor">
    <cofactor evidence="14">
        <name>Zn(2+)</name>
        <dbReference type="ChEBI" id="CHEBI:29105"/>
    </cofactor>
    <text evidence="14">Binds 1 zinc ion per subunit.</text>
</comment>
<evidence type="ECO:0000256" key="4">
    <source>
        <dbReference type="ARBA" id="ARBA00022555"/>
    </source>
</evidence>
<dbReference type="GO" id="GO:0004519">
    <property type="term" value="F:endonuclease activity"/>
    <property type="evidence" value="ECO:0007669"/>
    <property type="project" value="InterPro"/>
</dbReference>
<dbReference type="EC" id="6.1.1.3" evidence="14"/>
<keyword evidence="3 14" id="KW-0963">Cytoplasm</keyword>
<evidence type="ECO:0000256" key="8">
    <source>
        <dbReference type="ARBA" id="ARBA00022833"/>
    </source>
</evidence>
<evidence type="ECO:0000313" key="17">
    <source>
        <dbReference type="EMBL" id="MPV37748.1"/>
    </source>
</evidence>
<dbReference type="InterPro" id="IPR006195">
    <property type="entry name" value="aa-tRNA-synth_II"/>
</dbReference>
<dbReference type="SMART" id="SM00507">
    <property type="entry name" value="HNHc"/>
    <property type="match status" value="1"/>
</dbReference>
<dbReference type="Pfam" id="PF03129">
    <property type="entry name" value="HGTP_anticodon"/>
    <property type="match status" value="1"/>
</dbReference>
<dbReference type="FunFam" id="3.40.50.800:FF:000001">
    <property type="entry name" value="Threonine--tRNA ligase"/>
    <property type="match status" value="1"/>
</dbReference>
<dbReference type="CDD" id="cd00860">
    <property type="entry name" value="ThrRS_anticodon"/>
    <property type="match status" value="1"/>
</dbReference>
<evidence type="ECO:0000313" key="18">
    <source>
        <dbReference type="Proteomes" id="UP000437709"/>
    </source>
</evidence>
<dbReference type="InterPro" id="IPR036621">
    <property type="entry name" value="Anticodon-bd_dom_sf"/>
</dbReference>
<keyword evidence="9 14" id="KW-0067">ATP-binding</keyword>
<dbReference type="InterPro" id="IPR045864">
    <property type="entry name" value="aa-tRNA-synth_II/BPL/LPL"/>
</dbReference>
<dbReference type="InterPro" id="IPR012947">
    <property type="entry name" value="tRNA_SAD"/>
</dbReference>
<evidence type="ECO:0000256" key="15">
    <source>
        <dbReference type="SAM" id="MobiDB-lite"/>
    </source>
</evidence>
<dbReference type="SUPFAM" id="SSF55681">
    <property type="entry name" value="Class II aaRS and biotin synthetases"/>
    <property type="match status" value="1"/>
</dbReference>
<gene>
    <name evidence="14" type="primary">thrS</name>
    <name evidence="17" type="ORF">GB881_11970</name>
</gene>
<keyword evidence="4 14" id="KW-0820">tRNA-binding</keyword>
<keyword evidence="6 14" id="KW-0479">Metal-binding</keyword>
<evidence type="ECO:0000256" key="13">
    <source>
        <dbReference type="ARBA" id="ARBA00049515"/>
    </source>
</evidence>
<dbReference type="GO" id="GO:0000049">
    <property type="term" value="F:tRNA binding"/>
    <property type="evidence" value="ECO:0007669"/>
    <property type="project" value="UniProtKB-KW"/>
</dbReference>
<dbReference type="HAMAP" id="MF_00184">
    <property type="entry name" value="Thr_tRNA_synth"/>
    <property type="match status" value="1"/>
</dbReference>
<keyword evidence="18" id="KW-1185">Reference proteome</keyword>
<keyword evidence="8 14" id="KW-0862">Zinc</keyword>
<comment type="caution">
    <text evidence="14">Lacks conserved residue(s) required for the propagation of feature annotation.</text>
</comment>